<feature type="region of interest" description="Disordered" evidence="6">
    <location>
        <begin position="2203"/>
        <end position="2241"/>
    </location>
</feature>
<evidence type="ECO:0000256" key="4">
    <source>
        <dbReference type="PROSITE-ProRule" id="PRU00723"/>
    </source>
</evidence>
<feature type="compositionally biased region" description="Low complexity" evidence="6">
    <location>
        <begin position="2130"/>
        <end position="2150"/>
    </location>
</feature>
<dbReference type="Pfam" id="PF13091">
    <property type="entry name" value="PLDc_2"/>
    <property type="match status" value="1"/>
</dbReference>
<dbReference type="SUPFAM" id="SSF56672">
    <property type="entry name" value="DNA/RNA polymerases"/>
    <property type="match status" value="1"/>
</dbReference>
<dbReference type="OrthoDB" id="426929at2759"/>
<keyword evidence="2 4" id="KW-0863">Zinc-finger</keyword>
<comment type="caution">
    <text evidence="8">The sequence shown here is derived from an EMBL/GenBank/DDBJ whole genome shotgun (WGS) entry which is preliminary data.</text>
</comment>
<name>A0A812S8L0_9DINO</name>
<gene>
    <name evidence="8" type="primary">pol</name>
    <name evidence="8" type="ORF">SNAT2548_LOCUS26087</name>
</gene>
<organism evidence="8 9">
    <name type="scientific">Symbiodinium natans</name>
    <dbReference type="NCBI Taxonomy" id="878477"/>
    <lineage>
        <taxon>Eukaryota</taxon>
        <taxon>Sar</taxon>
        <taxon>Alveolata</taxon>
        <taxon>Dinophyceae</taxon>
        <taxon>Suessiales</taxon>
        <taxon>Symbiodiniaceae</taxon>
        <taxon>Symbiodinium</taxon>
    </lineage>
</organism>
<feature type="domain" description="C3H1-type" evidence="7">
    <location>
        <begin position="703"/>
        <end position="730"/>
    </location>
</feature>
<feature type="region of interest" description="Disordered" evidence="6">
    <location>
        <begin position="2130"/>
        <end position="2176"/>
    </location>
</feature>
<evidence type="ECO:0000313" key="9">
    <source>
        <dbReference type="Proteomes" id="UP000604046"/>
    </source>
</evidence>
<keyword evidence="9" id="KW-1185">Reference proteome</keyword>
<dbReference type="GO" id="GO:0008270">
    <property type="term" value="F:zinc ion binding"/>
    <property type="evidence" value="ECO:0007669"/>
    <property type="project" value="UniProtKB-KW"/>
</dbReference>
<evidence type="ECO:0000256" key="6">
    <source>
        <dbReference type="SAM" id="MobiDB-lite"/>
    </source>
</evidence>
<evidence type="ECO:0000259" key="7">
    <source>
        <dbReference type="PROSITE" id="PS50103"/>
    </source>
</evidence>
<evidence type="ECO:0000313" key="8">
    <source>
        <dbReference type="EMBL" id="CAE7466792.1"/>
    </source>
</evidence>
<feature type="region of interest" description="Disordered" evidence="6">
    <location>
        <begin position="1"/>
        <end position="27"/>
    </location>
</feature>
<sequence length="3018" mass="328093">MAMPSSRGYVAGPVGPRQTSPSGFALSQAEKERVAVEARQFLRSQGNKRYGSFLQELKRRGVTVTTSEAAELFHRVEPLVFGSAHAQAASAYGGASPPVPPPASGPAAAENVSRSRGNRSELTREAVEGAEDPETGASLSELKTSFLSAMDPDVETLDEYEVRLSQGVEMARADCRDEALSYAEGMLGEAQYKTAYACFQKFATDATSQVKGPDVVLRGIGAGISGLLQKPGADPVPIRLAVYKHVCNPCMRRTGCGRTVVWCPHLAFVVAMLTPLMGRVPEEDVERSRSSERRQHTPPLLRARPVQRAQHFDMASSSNPSGGETAVLAILQEMRNQREQDARDRAAELKSLRSEKSVFTFNLKDDLPIFGDGDTDLDRHLESFQDCLVVKPSTDREKLRLFARTLKGTRRRCYDTIVKEAKSSGDYEVRPNVVYDRVVAALDASFHESDEAKAMKARAKYDSLDKKSTAFQEFQVSRLEALTELNAAGVYKRQKDLLYDYLHKIGSYLRDEVSRDRRFWPWKPAPGIQQEFRGVESWSEAALAAREITLRKDANKALEASHNTAEARDSSPKIKDRRQRKKKGGGDGTEADTSQAQVSLPSGVGDAKCKHCGHPGHMVSLRCPRKAAEKRGESEQLLAESQRNGNVCQLCAAVGIKDGTHRARHHGFAAADQYASQVGGGDKNGKGKGKGKGSDGKAGQDQDKAKQPCRLFASGRCTYGDKCKFAHVKGDAAHQQQQQEPSGAKAAKAKAAAASDERVYPLFEVPVGSAGDPVPLYDTSHQTVEPGAKGWRHWPGNMSKLPADRKTVASAPTPGFNAQTKVSRGGIDLVALLDTGATCGSIAEWLFAEIYERVSIDVASGKYKWGDRDCPIREIGDFSKDPQSMMGFKKGTSIETRFFVVLRLVFTPVGKGSPHVAAVRLKVIPADSAGFPGIALGFPTLGPKGLQHRVVESGHRFEKLGITLPRLELERETFLLDGTECRFEAPLRSMLYAEVYLEADQSAVVPVTWIGAPNGVTKVVPVEGGPEVAYGHFDPDICREGSVVAHNDSLLPQQWDVGEVVAAGQAVFKEACPECGLLPDAAYGSTSQARARDTVETYADRLLPQQDFSVTACAEFLRELQLAWEVQPQCARPDCRRRRNANAERRRMIFGAFRYGGMTGVTNLTRLWQGTARYLNSFVKRRCEEQGTSTESWNALQVSFSTGIAIHRDSQNVKGTHNFLHCSGKYKGGEVWIESASALAADCPRHAEPSLWKDEEHPEGLPGLHVSFRMSADLQRWMRGLSRGKLDAGADLVAPVQFPDLLRLTADGSEIRNLSGRSMRLADGLSRLFDTTSVPQEQEKKMLERLEERTRELATAHARLKDPDCDDFLEFPEPDPSPKAASKEEVARGEALVADTVQATAEAARPPKDRVVVPRVAALYAPAYQAEPDLQTQCDLVEEGLRTAGVESTVVPSATSFADDDNVGYWIDARARQMSDTVRRLRKQILTGVMTMIREVCRRKPRLLVGAHQGALIVLMCSLPFVVEAALRQRVSTESELIEARNTWGAIEGFVSIEPFSQAQYLDCNVLGQAVPEAFAPQRKLRPSVLVAPASAHKKTVAFWDGLTEHLGLNRVLSLAEAIPFKEALASAYPKRLEAEGVKKAQLHRCGLCGGPEFSNALFEEMSVLLGIQERTPPAHRPMSVGMGETVHPRVFVDDTDLEWRSVGLIVGGQSPAPLPGPKGKFGAVIAGTLVLYRPDASKKELVVGKVLQNLRDSKAVVLQPYAGVWGSTRVRWSPARVNPETVSYRSLFREVMDPEAVGVLDGEGDAPVLDQAAAKWQSYAQQGKFSEAIGQVIYDKCEALWIKDTPQTMVRGFLHDMITKGEPISQAPLIRGGEHAEWLENEIAKAYCRGHYASGESNWGSPAFRVYSGQNRKARMVIDYRRVNQVTVRASFVMPDSTSVKRASAGKRTFRRKLFRTWFLFIDDVLVATGTGDFPSEVSEDELSRALKAVSDRGRSTEPEQPETAPAVPEVVTKSKTGSMAAMPGSVVQDSVCTYVECSEQCMSCFELQPTCLRSGYDLSRHVTDEEGLVGEGLQQESHSPTPWLQCSIELWRSGSSCTTMEPRELAEAAAALARRASAILARAAASGDSSAAGSEPAPGAAAAVDVPPNVEPSAGADELLPNPMGLPPVPEESQASIDQILAQQRQLLAVLPPVAETAPVSGPALSGVAEADPARDPNLSDTSDAAGDTSLPTTAGADSAHDDLYATHEAPVPDTEVDPDLAEEDEVVRRMGFNPSPGAAQVVRDHRAKRARERSAGSRQPPGESMEPDEVTPENAVGFASEADPDAMEEVEVDALEEAEDDLAVEEELAEEEASVPDLEFVPLHSDVEVDPQALEEAALEAMAGETMGEDAAVTYRDGSEPCIYSHIRFNVWREQDCWVSSGFTAAQWAAWHNGMREPDDTHPPDPAPIERAQQAAAHTGEEEAESEEEVIVEDEADPGHMAEIEEAEEPAPQTYENPYPAAKAWRPGAAAQSGRGCATKADQAGDGPEVIRYLGLATAGLIFHQGADLWLTVARPELEETVTAVAGEFRAGTVLITRVCCVLVVSTVALGAYVLYARTLCSAKQMLRRSGQEPEANVEAEGAVVFRPEPGSVYCRTGLRLGDLTSPENQEITRKIGSVLDCIEGSGQAGEAIGLNSAARAIVHRVSAGRGFSHETSEDKGEMLLFHVEKAPLRSRAPAVTIAPTTPRRLALSLPPRSSRDAPALEGASPSVSTCAISPATAVSGGTLFELELLRKENLQLRKELERSEARTSGLQTQLRAQHALRQASHNKAPTTGYDASVASVTLLPDSEWLSKAVVDLTPTADTSPKVIMATAYTYDCDQMTPALCAAAEAGAKVLLLVDEKNSRSCNDSLPRLQSLRESAVEVHVISGRPLSLIYPRQTGWSGALHAKTLLVDRGPTTCIYANYTRASRCNFEMVMRYETAEAEGDPRVETYKAWFSDMWDRSIPAKLDFEPRHRHREKGPPKGPDRGSSS</sequence>
<feature type="compositionally biased region" description="Basic and acidic residues" evidence="6">
    <location>
        <begin position="3006"/>
        <end position="3018"/>
    </location>
</feature>
<evidence type="ECO:0000256" key="2">
    <source>
        <dbReference type="ARBA" id="ARBA00022771"/>
    </source>
</evidence>
<keyword evidence="3 4" id="KW-0862">Zinc</keyword>
<feature type="compositionally biased region" description="Basic and acidic residues" evidence="6">
    <location>
        <begin position="565"/>
        <end position="574"/>
    </location>
</feature>
<dbReference type="EMBL" id="CAJNDS010002417">
    <property type="protein sequence ID" value="CAE7466792.1"/>
    <property type="molecule type" value="Genomic_DNA"/>
</dbReference>
<accession>A0A812S8L0</accession>
<feature type="coiled-coil region" evidence="5">
    <location>
        <begin position="2774"/>
        <end position="2801"/>
    </location>
</feature>
<reference evidence="8" key="1">
    <citation type="submission" date="2021-02" db="EMBL/GenBank/DDBJ databases">
        <authorList>
            <person name="Dougan E. K."/>
            <person name="Rhodes N."/>
            <person name="Thang M."/>
            <person name="Chan C."/>
        </authorList>
    </citation>
    <scope>NUCLEOTIDE SEQUENCE</scope>
</reference>
<keyword evidence="1 4" id="KW-0479">Metal-binding</keyword>
<feature type="region of interest" description="Disordered" evidence="6">
    <location>
        <begin position="2734"/>
        <end position="2754"/>
    </location>
</feature>
<dbReference type="InterPro" id="IPR041367">
    <property type="entry name" value="Znf-CCCH_4"/>
</dbReference>
<feature type="region of interest" description="Disordered" evidence="6">
    <location>
        <begin position="2437"/>
        <end position="2473"/>
    </location>
</feature>
<proteinExistence type="predicted"/>
<feature type="region of interest" description="Disordered" evidence="6">
    <location>
        <begin position="2997"/>
        <end position="3018"/>
    </location>
</feature>
<keyword evidence="5" id="KW-0175">Coiled coil</keyword>
<feature type="zinc finger region" description="C3H1-type" evidence="4">
    <location>
        <begin position="703"/>
        <end position="730"/>
    </location>
</feature>
<feature type="compositionally biased region" description="Polar residues" evidence="6">
    <location>
        <begin position="591"/>
        <end position="600"/>
    </location>
</feature>
<dbReference type="InterPro" id="IPR043502">
    <property type="entry name" value="DNA/RNA_pol_sf"/>
</dbReference>
<evidence type="ECO:0000256" key="5">
    <source>
        <dbReference type="SAM" id="Coils"/>
    </source>
</evidence>
<feature type="compositionally biased region" description="Basic and acidic residues" evidence="6">
    <location>
        <begin position="1990"/>
        <end position="1999"/>
    </location>
</feature>
<dbReference type="InterPro" id="IPR000571">
    <property type="entry name" value="Znf_CCCH"/>
</dbReference>
<feature type="region of interest" description="Disordered" evidence="6">
    <location>
        <begin position="558"/>
        <end position="604"/>
    </location>
</feature>
<dbReference type="SMART" id="SM00356">
    <property type="entry name" value="ZnF_C3H1"/>
    <property type="match status" value="1"/>
</dbReference>
<evidence type="ECO:0000256" key="1">
    <source>
        <dbReference type="ARBA" id="ARBA00022723"/>
    </source>
</evidence>
<dbReference type="SUPFAM" id="SSF56024">
    <property type="entry name" value="Phospholipase D/nuclease"/>
    <property type="match status" value="1"/>
</dbReference>
<feature type="region of interest" description="Disordered" evidence="6">
    <location>
        <begin position="2273"/>
        <end position="2315"/>
    </location>
</feature>
<feature type="compositionally biased region" description="Basic and acidic residues" evidence="6">
    <location>
        <begin position="2437"/>
        <end position="2446"/>
    </location>
</feature>
<feature type="compositionally biased region" description="Basic and acidic residues" evidence="6">
    <location>
        <begin position="692"/>
        <end position="706"/>
    </location>
</feature>
<protein>
    <submittedName>
        <fullName evidence="8">Pol protein</fullName>
    </submittedName>
</protein>
<feature type="region of interest" description="Disordered" evidence="6">
    <location>
        <begin position="674"/>
        <end position="707"/>
    </location>
</feature>
<dbReference type="InterPro" id="IPR025202">
    <property type="entry name" value="PLD-like_dom"/>
</dbReference>
<dbReference type="Proteomes" id="UP000604046">
    <property type="component" value="Unassembled WGS sequence"/>
</dbReference>
<dbReference type="PROSITE" id="PS50103">
    <property type="entry name" value="ZF_C3H1"/>
    <property type="match status" value="1"/>
</dbReference>
<dbReference type="Gene3D" id="3.30.870.10">
    <property type="entry name" value="Endonuclease Chain A"/>
    <property type="match status" value="1"/>
</dbReference>
<feature type="region of interest" description="Disordered" evidence="6">
    <location>
        <begin position="1990"/>
        <end position="2011"/>
    </location>
</feature>
<dbReference type="Gene3D" id="3.10.10.10">
    <property type="entry name" value="HIV Type 1 Reverse Transcriptase, subunit A, domain 1"/>
    <property type="match status" value="1"/>
</dbReference>
<dbReference type="Pfam" id="PF18044">
    <property type="entry name" value="zf-CCCH_4"/>
    <property type="match status" value="1"/>
</dbReference>
<dbReference type="Gene3D" id="4.10.1000.10">
    <property type="entry name" value="Zinc finger, CCCH-type"/>
    <property type="match status" value="1"/>
</dbReference>
<feature type="region of interest" description="Disordered" evidence="6">
    <location>
        <begin position="90"/>
        <end position="138"/>
    </location>
</feature>
<evidence type="ECO:0000256" key="3">
    <source>
        <dbReference type="ARBA" id="ARBA00022833"/>
    </source>
</evidence>
<feature type="compositionally biased region" description="Basic and acidic residues" evidence="6">
    <location>
        <begin position="118"/>
        <end position="127"/>
    </location>
</feature>